<keyword evidence="7 8" id="KW-0472">Membrane</keyword>
<comment type="subcellular location">
    <subcellularLocation>
        <location evidence="1">Cell membrane</location>
        <topology evidence="1">Multi-pass membrane protein</topology>
    </subcellularLocation>
</comment>
<keyword evidence="6 8" id="KW-1133">Transmembrane helix</keyword>
<feature type="transmembrane region" description="Helical" evidence="8">
    <location>
        <begin position="47"/>
        <end position="70"/>
    </location>
</feature>
<comment type="caution">
    <text evidence="9">The sequence shown here is derived from an EMBL/GenBank/DDBJ whole genome shotgun (WGS) entry which is preliminary data.</text>
</comment>
<reference evidence="9 10" key="1">
    <citation type="journal article" date="2016" name="Nat. Commun.">
        <title>Thousands of microbial genomes shed light on interconnected biogeochemical processes in an aquifer system.</title>
        <authorList>
            <person name="Anantharaman K."/>
            <person name="Brown C.T."/>
            <person name="Hug L.A."/>
            <person name="Sharon I."/>
            <person name="Castelle C.J."/>
            <person name="Probst A.J."/>
            <person name="Thomas B.C."/>
            <person name="Singh A."/>
            <person name="Wilkins M.J."/>
            <person name="Karaoz U."/>
            <person name="Brodie E.L."/>
            <person name="Williams K.H."/>
            <person name="Hubbard S.S."/>
            <person name="Banfield J.F."/>
        </authorList>
    </citation>
    <scope>NUCLEOTIDE SEQUENCE [LARGE SCALE GENOMIC DNA]</scope>
</reference>
<comment type="similarity">
    <text evidence="2">Belongs to the MreD family.</text>
</comment>
<protein>
    <submittedName>
        <fullName evidence="9">Rod shape-determining protein MreD</fullName>
    </submittedName>
</protein>
<dbReference type="EMBL" id="MHUF01000020">
    <property type="protein sequence ID" value="OHA72340.1"/>
    <property type="molecule type" value="Genomic_DNA"/>
</dbReference>
<evidence type="ECO:0000256" key="1">
    <source>
        <dbReference type="ARBA" id="ARBA00004651"/>
    </source>
</evidence>
<proteinExistence type="inferred from homology"/>
<gene>
    <name evidence="9" type="ORF">A3A27_02065</name>
</gene>
<sequence length="124" mass="13797">MASSKHLSTISFMEYDAPSFSFGSFFKTALVLFIVFTFLIMAQISFLAHFTVFGFVPHVVLFLYILIHIFEKPTSGLGTVSALVAGILLDLYSSKPFGFYTALLSAGSLAITIIKSYYVRFPHF</sequence>
<keyword evidence="3" id="KW-1003">Cell membrane</keyword>
<evidence type="ECO:0000256" key="7">
    <source>
        <dbReference type="ARBA" id="ARBA00023136"/>
    </source>
</evidence>
<keyword evidence="4 8" id="KW-0812">Transmembrane</keyword>
<accession>A0A1G2RHM3</accession>
<dbReference type="GO" id="GO:0005886">
    <property type="term" value="C:plasma membrane"/>
    <property type="evidence" value="ECO:0007669"/>
    <property type="project" value="UniProtKB-SubCell"/>
</dbReference>
<evidence type="ECO:0000256" key="4">
    <source>
        <dbReference type="ARBA" id="ARBA00022692"/>
    </source>
</evidence>
<dbReference type="GO" id="GO:0008360">
    <property type="term" value="P:regulation of cell shape"/>
    <property type="evidence" value="ECO:0007669"/>
    <property type="project" value="UniProtKB-KW"/>
</dbReference>
<evidence type="ECO:0000313" key="9">
    <source>
        <dbReference type="EMBL" id="OHA72340.1"/>
    </source>
</evidence>
<feature type="transmembrane region" description="Helical" evidence="8">
    <location>
        <begin position="20"/>
        <end position="40"/>
    </location>
</feature>
<feature type="transmembrane region" description="Helical" evidence="8">
    <location>
        <begin position="99"/>
        <end position="118"/>
    </location>
</feature>
<evidence type="ECO:0000256" key="2">
    <source>
        <dbReference type="ARBA" id="ARBA00007776"/>
    </source>
</evidence>
<organism evidence="9 10">
    <name type="scientific">Candidatus Wildermuthbacteria bacterium RIFCSPLOWO2_01_FULL_47_18</name>
    <dbReference type="NCBI Taxonomy" id="1802460"/>
    <lineage>
        <taxon>Bacteria</taxon>
        <taxon>Candidatus Wildermuthiibacteriota</taxon>
    </lineage>
</organism>
<evidence type="ECO:0000256" key="3">
    <source>
        <dbReference type="ARBA" id="ARBA00022475"/>
    </source>
</evidence>
<keyword evidence="5" id="KW-0133">Cell shape</keyword>
<dbReference type="Proteomes" id="UP000177287">
    <property type="component" value="Unassembled WGS sequence"/>
</dbReference>
<dbReference type="InterPro" id="IPR007227">
    <property type="entry name" value="Cell_shape_determining_MreD"/>
</dbReference>
<evidence type="ECO:0000313" key="10">
    <source>
        <dbReference type="Proteomes" id="UP000177287"/>
    </source>
</evidence>
<evidence type="ECO:0000256" key="5">
    <source>
        <dbReference type="ARBA" id="ARBA00022960"/>
    </source>
</evidence>
<dbReference type="AlphaFoldDB" id="A0A1G2RHM3"/>
<evidence type="ECO:0000256" key="6">
    <source>
        <dbReference type="ARBA" id="ARBA00022989"/>
    </source>
</evidence>
<name>A0A1G2RHM3_9BACT</name>
<evidence type="ECO:0000256" key="8">
    <source>
        <dbReference type="SAM" id="Phobius"/>
    </source>
</evidence>
<dbReference type="NCBIfam" id="TIGR03426">
    <property type="entry name" value="shape_MreD"/>
    <property type="match status" value="1"/>
</dbReference>